<evidence type="ECO:0000313" key="3">
    <source>
        <dbReference type="Proteomes" id="UP000178606"/>
    </source>
</evidence>
<dbReference type="Gene3D" id="3.90.550.10">
    <property type="entry name" value="Spore Coat Polysaccharide Biosynthesis Protein SpsA, Chain A"/>
    <property type="match status" value="1"/>
</dbReference>
<dbReference type="InterPro" id="IPR029044">
    <property type="entry name" value="Nucleotide-diphossugar_trans"/>
</dbReference>
<sequence length="238" mass="26315">MADVLIVIPAHNEARNIGAVLEEVRRLAPACDVVVIDDGSRDGSREVVRRLGVPCIHHPYNLGYGGAVQTGLRYARARGYETVVLMDGDGQHDAGQVPALVETRRRTDADLVIGSRFVEQTGYPVPPLRRAGMAFFAWLTWAFAGLRVRDVTSGFQAISRRAVAFLAEEYPLDYPDAETVILLVRSGFRVVEQRADVRPRLSGSSMHSGLRVLYYPFRALMGVIIVMLRTLTRPGRVA</sequence>
<gene>
    <name evidence="2" type="ORF">A3F84_17810</name>
</gene>
<dbReference type="InterPro" id="IPR001173">
    <property type="entry name" value="Glyco_trans_2-like"/>
</dbReference>
<protein>
    <recommendedName>
        <fullName evidence="1">Glycosyltransferase 2-like domain-containing protein</fullName>
    </recommendedName>
</protein>
<feature type="domain" description="Glycosyltransferase 2-like" evidence="1">
    <location>
        <begin position="6"/>
        <end position="161"/>
    </location>
</feature>
<organism evidence="2 3">
    <name type="scientific">Handelsmanbacteria sp. (strain RIFCSPLOWO2_12_FULL_64_10)</name>
    <dbReference type="NCBI Taxonomy" id="1817868"/>
    <lineage>
        <taxon>Bacteria</taxon>
        <taxon>Candidatus Handelsmaniibacteriota</taxon>
    </lineage>
</organism>
<evidence type="ECO:0000313" key="2">
    <source>
        <dbReference type="EMBL" id="OGG50520.1"/>
    </source>
</evidence>
<dbReference type="Pfam" id="PF00535">
    <property type="entry name" value="Glycos_transf_2"/>
    <property type="match status" value="1"/>
</dbReference>
<proteinExistence type="predicted"/>
<dbReference type="SUPFAM" id="SSF53448">
    <property type="entry name" value="Nucleotide-diphospho-sugar transferases"/>
    <property type="match status" value="1"/>
</dbReference>
<dbReference type="PANTHER" id="PTHR48090">
    <property type="entry name" value="UNDECAPRENYL-PHOSPHATE 4-DEOXY-4-FORMAMIDO-L-ARABINOSE TRANSFERASE-RELATED"/>
    <property type="match status" value="1"/>
</dbReference>
<comment type="caution">
    <text evidence="2">The sequence shown here is derived from an EMBL/GenBank/DDBJ whole genome shotgun (WGS) entry which is preliminary data.</text>
</comment>
<name>A0A1F6CNA8_HANXR</name>
<dbReference type="AlphaFoldDB" id="A0A1F6CNA8"/>
<reference evidence="2 3" key="1">
    <citation type="journal article" date="2016" name="Nat. Commun.">
        <title>Thousands of microbial genomes shed light on interconnected biogeochemical processes in an aquifer system.</title>
        <authorList>
            <person name="Anantharaman K."/>
            <person name="Brown C.T."/>
            <person name="Hug L.A."/>
            <person name="Sharon I."/>
            <person name="Castelle C.J."/>
            <person name="Probst A.J."/>
            <person name="Thomas B.C."/>
            <person name="Singh A."/>
            <person name="Wilkins M.J."/>
            <person name="Karaoz U."/>
            <person name="Brodie E.L."/>
            <person name="Williams K.H."/>
            <person name="Hubbard S.S."/>
            <person name="Banfield J.F."/>
        </authorList>
    </citation>
    <scope>NUCLEOTIDE SEQUENCE [LARGE SCALE GENOMIC DNA]</scope>
    <source>
        <strain evidence="3">RIFCSPLOWO2_12_FULL_64_10</strain>
    </source>
</reference>
<accession>A0A1F6CNA8</accession>
<evidence type="ECO:0000259" key="1">
    <source>
        <dbReference type="Pfam" id="PF00535"/>
    </source>
</evidence>
<dbReference type="PANTHER" id="PTHR48090:SF7">
    <property type="entry name" value="RFBJ PROTEIN"/>
    <property type="match status" value="1"/>
</dbReference>
<dbReference type="InterPro" id="IPR050256">
    <property type="entry name" value="Glycosyltransferase_2"/>
</dbReference>
<dbReference type="CDD" id="cd04179">
    <property type="entry name" value="DPM_DPG-synthase_like"/>
    <property type="match status" value="1"/>
</dbReference>
<dbReference type="EMBL" id="MFKF01000207">
    <property type="protein sequence ID" value="OGG50520.1"/>
    <property type="molecule type" value="Genomic_DNA"/>
</dbReference>
<dbReference type="Proteomes" id="UP000178606">
    <property type="component" value="Unassembled WGS sequence"/>
</dbReference>